<evidence type="ECO:0000313" key="1">
    <source>
        <dbReference type="EMBL" id="PYE53225.1"/>
    </source>
</evidence>
<dbReference type="EMBL" id="QJSY01000068">
    <property type="protein sequence ID" value="PYE53225.1"/>
    <property type="molecule type" value="Genomic_DNA"/>
</dbReference>
<gene>
    <name evidence="1" type="ORF">C8J23_1683</name>
</gene>
<sequence>MIYKVEHQAPDIVLNITDSPLSSADMLKFLDEKPVNGLQNLYLIDGENVLLRKF</sequence>
<evidence type="ECO:0000313" key="2">
    <source>
        <dbReference type="Proteomes" id="UP000247584"/>
    </source>
</evidence>
<protein>
    <recommendedName>
        <fullName evidence="3">tRNA nuclease CdiA C-terminal domain-containing protein</fullName>
    </recommendedName>
</protein>
<reference evidence="1 2" key="1">
    <citation type="submission" date="2018-06" db="EMBL/GenBank/DDBJ databases">
        <title>Genomic Encyclopedia of Type Strains, Phase III (KMG-III): the genomes of soil and plant-associated and newly described type strains.</title>
        <authorList>
            <person name="Whitman W."/>
        </authorList>
    </citation>
    <scope>NUCLEOTIDE SEQUENCE [LARGE SCALE GENOMIC DNA]</scope>
    <source>
        <strain evidence="1 2">JC5</strain>
    </source>
</reference>
<dbReference type="Proteomes" id="UP000247584">
    <property type="component" value="Unassembled WGS sequence"/>
</dbReference>
<organism evidence="1 2">
    <name type="scientific">Shewanella chilikensis</name>
    <dbReference type="NCBI Taxonomy" id="558541"/>
    <lineage>
        <taxon>Bacteria</taxon>
        <taxon>Pseudomonadati</taxon>
        <taxon>Pseudomonadota</taxon>
        <taxon>Gammaproteobacteria</taxon>
        <taxon>Alteromonadales</taxon>
        <taxon>Shewanellaceae</taxon>
        <taxon>Shewanella</taxon>
    </lineage>
</organism>
<proteinExistence type="predicted"/>
<keyword evidence="2" id="KW-1185">Reference proteome</keyword>
<dbReference type="Gene3D" id="3.40.1350.120">
    <property type="match status" value="1"/>
</dbReference>
<evidence type="ECO:0008006" key="3">
    <source>
        <dbReference type="Google" id="ProtNLM"/>
    </source>
</evidence>
<name>A0ABX5PHD4_9GAMM</name>
<comment type="caution">
    <text evidence="1">The sequence shown here is derived from an EMBL/GenBank/DDBJ whole genome shotgun (WGS) entry which is preliminary data.</text>
</comment>
<accession>A0ABX5PHD4</accession>